<reference evidence="1 2" key="1">
    <citation type="submission" date="2023-03" db="EMBL/GenBank/DDBJ databases">
        <authorList>
            <person name="Pearce D."/>
        </authorList>
    </citation>
    <scope>NUCLEOTIDE SEQUENCE [LARGE SCALE GENOMIC DNA]</scope>
    <source>
        <strain evidence="1">Msz</strain>
    </source>
</reference>
<proteinExistence type="predicted"/>
<name>A0ABM9HX65_9GAMM</name>
<sequence length="169" mass="18259">MGCSPTNPCLFASSRLIAQLWEDQPARPNSNANNGAIAPRKGMYLDMVNPRSNQNSPLSLERMFSKSFSTFTRTSWSILTLRLMVIGSCGAASSTRGVHAVKSAITAKGETFAKKASRIIVVVFTEIRAAENSIALYEGPGAERHGLLFFAIAFLDLARDALGQIFGDT</sequence>
<keyword evidence="2" id="KW-1185">Reference proteome</keyword>
<evidence type="ECO:0000313" key="2">
    <source>
        <dbReference type="Proteomes" id="UP001162030"/>
    </source>
</evidence>
<accession>A0ABM9HX65</accession>
<organism evidence="1 2">
    <name type="scientific">Methylocaldum szegediense</name>
    <dbReference type="NCBI Taxonomy" id="73780"/>
    <lineage>
        <taxon>Bacteria</taxon>
        <taxon>Pseudomonadati</taxon>
        <taxon>Pseudomonadota</taxon>
        <taxon>Gammaproteobacteria</taxon>
        <taxon>Methylococcales</taxon>
        <taxon>Methylococcaceae</taxon>
        <taxon>Methylocaldum</taxon>
    </lineage>
</organism>
<dbReference type="Proteomes" id="UP001162030">
    <property type="component" value="Chromosome"/>
</dbReference>
<gene>
    <name evidence="1" type="ORF">MSZNOR_0398</name>
</gene>
<dbReference type="EMBL" id="OX458333">
    <property type="protein sequence ID" value="CAI8737324.1"/>
    <property type="molecule type" value="Genomic_DNA"/>
</dbReference>
<evidence type="ECO:0000313" key="1">
    <source>
        <dbReference type="EMBL" id="CAI8737324.1"/>
    </source>
</evidence>
<protein>
    <submittedName>
        <fullName evidence="1">Uncharacterized protein</fullName>
    </submittedName>
</protein>